<accession>A0ABU1S0H3</accession>
<evidence type="ECO:0000313" key="2">
    <source>
        <dbReference type="Proteomes" id="UP001261871"/>
    </source>
</evidence>
<evidence type="ECO:0000313" key="1">
    <source>
        <dbReference type="EMBL" id="MDR6844537.1"/>
    </source>
</evidence>
<proteinExistence type="predicted"/>
<organism evidence="1 2">
    <name type="scientific">Flavobacterium granuli</name>
    <dbReference type="NCBI Taxonomy" id="280093"/>
    <lineage>
        <taxon>Bacteria</taxon>
        <taxon>Pseudomonadati</taxon>
        <taxon>Bacteroidota</taxon>
        <taxon>Flavobacteriia</taxon>
        <taxon>Flavobacteriales</taxon>
        <taxon>Flavobacteriaceae</taxon>
        <taxon>Flavobacterium</taxon>
    </lineage>
</organism>
<dbReference type="RefSeq" id="WP_310004997.1">
    <property type="nucleotide sequence ID" value="NZ_JAVDTX010000002.1"/>
</dbReference>
<dbReference type="Proteomes" id="UP001261871">
    <property type="component" value="Unassembled WGS sequence"/>
</dbReference>
<sequence>MAYSSITIVFNEVPLTHSDLNILESSLGLHLNESFKNTRLSSGQVSIPDENVEEGGYDGYTSDNYVSAFNSDYNSEDLFSLSSYSGPESEGKGTVIITANYPGALFSVVLETADVTITITEGDDEPIDPEDPPPTFSFTPVSMAFVHQQNVPSPTQLITLTGDLWKVKSKPNFILGTSSPGVTIVSVTDGTGTYFVASGSGNAIVGVGLSEYYDSDAIFTGVDLAGTFEILKNNVHFGNINYTVSVSRLSDFFETPYTIGQKAFTLDPVFFKFQSENVGTYFQFNALINTYDFFTEELYENLIPQKVVLFKGKSEVNLGRLIHRLMRNFPDVNDNLEQYKFTKLQVTVSEKLFLDDSVVRSGTSADIHFVAGLSRYFENYGFLEFNPKPNRVTQKSFAYLNILIPAGSFELRTFKNGDLIATVVLPTDATTTLCKKVTFENFKQGDVIEYVIDLVGEVNEDAPKKAFYIFPNSYYSNMIVWENEFKVQSAIECTGTAVLDPDLEYQSQKVYKNLVEALEHLSTSKEVKMFIDTGWLLFTDIDTIESLMRSKRVWLVQGEKRISLRPIGKKLPKQDYEAETISFPLEFTINRAYDEETYTL</sequence>
<protein>
    <submittedName>
        <fullName evidence="1">Uncharacterized protein</fullName>
    </submittedName>
</protein>
<dbReference type="EMBL" id="JAVDTX010000002">
    <property type="protein sequence ID" value="MDR6844537.1"/>
    <property type="molecule type" value="Genomic_DNA"/>
</dbReference>
<name>A0ABU1S0H3_9FLAO</name>
<reference evidence="1 2" key="1">
    <citation type="submission" date="2023-07" db="EMBL/GenBank/DDBJ databases">
        <title>Sorghum-associated microbial communities from plants grown in Nebraska, USA.</title>
        <authorList>
            <person name="Schachtman D."/>
        </authorList>
    </citation>
    <scope>NUCLEOTIDE SEQUENCE [LARGE SCALE GENOMIC DNA]</scope>
    <source>
        <strain evidence="1 2">BE124</strain>
    </source>
</reference>
<gene>
    <name evidence="1" type="ORF">J2W95_001228</name>
</gene>
<keyword evidence="2" id="KW-1185">Reference proteome</keyword>
<comment type="caution">
    <text evidence="1">The sequence shown here is derived from an EMBL/GenBank/DDBJ whole genome shotgun (WGS) entry which is preliminary data.</text>
</comment>